<evidence type="ECO:0000313" key="9">
    <source>
        <dbReference type="Proteomes" id="UP000002294"/>
    </source>
</evidence>
<reference evidence="8 9" key="1">
    <citation type="journal article" date="2009" name="Stand. Genomic Sci.">
        <title>Complete genome sequence of Anaerococcus prevotii type strain (PC1).</title>
        <authorList>
            <person name="Labutti K."/>
            <person name="Pukall R."/>
            <person name="Steenblock K."/>
            <person name="Glavina Del Rio T."/>
            <person name="Tice H."/>
            <person name="Copeland A."/>
            <person name="Cheng J.F."/>
            <person name="Lucas S."/>
            <person name="Chen F."/>
            <person name="Nolan M."/>
            <person name="Bruce D."/>
            <person name="Goodwin L."/>
            <person name="Pitluck S."/>
            <person name="Ivanova N."/>
            <person name="Mavromatis K."/>
            <person name="Ovchinnikova G."/>
            <person name="Pati A."/>
            <person name="Chen A."/>
            <person name="Palaniappan K."/>
            <person name="Land M."/>
            <person name="Hauser L."/>
            <person name="Chang Y.J."/>
            <person name="Jeffries C.D."/>
            <person name="Chain P."/>
            <person name="Saunders E."/>
            <person name="Brettin T."/>
            <person name="Detter J.C."/>
            <person name="Han C."/>
            <person name="Goker M."/>
            <person name="Bristow J."/>
            <person name="Eisen J.A."/>
            <person name="Markowitz V."/>
            <person name="Hugenholtz P."/>
            <person name="Kyrpides N.C."/>
            <person name="Klenk H.P."/>
            <person name="Lapidus A."/>
        </authorList>
    </citation>
    <scope>NUCLEOTIDE SEQUENCE [LARGE SCALE GENOMIC DNA]</scope>
    <source>
        <strain evidence="9">ATCC 9321 / DSM 20548 / JCM 6508 / NCTC 11806 / PC1</strain>
    </source>
</reference>
<dbReference type="FunFam" id="4.10.410.60:FF:000001">
    <property type="entry name" value="50S ribosomal protein L35"/>
    <property type="match status" value="1"/>
</dbReference>
<evidence type="ECO:0000256" key="4">
    <source>
        <dbReference type="ARBA" id="ARBA00071664"/>
    </source>
</evidence>
<feature type="region of interest" description="Disordered" evidence="7">
    <location>
        <begin position="37"/>
        <end position="65"/>
    </location>
</feature>
<sequence>MAKKNKTRRAAVKRFKVTGSGKVMRRKAYKGHLTAKKSPNRKRRLRKATVVSSSEMKNVKNMIGA</sequence>
<evidence type="ECO:0000256" key="2">
    <source>
        <dbReference type="ARBA" id="ARBA00022980"/>
    </source>
</evidence>
<dbReference type="KEGG" id="apr:Apre_1343"/>
<dbReference type="OrthoDB" id="47476at2"/>
<comment type="similarity">
    <text evidence="1 5 6">Belongs to the bacterial ribosomal protein bL35 family.</text>
</comment>
<dbReference type="RefSeq" id="WP_015778265.1">
    <property type="nucleotide sequence ID" value="NC_013171.1"/>
</dbReference>
<proteinExistence type="inferred from homology"/>
<gene>
    <name evidence="5" type="primary">rpmI</name>
    <name evidence="8" type="ordered locus">Apre_1343</name>
</gene>
<dbReference type="HOGENOM" id="CLU_169643_1_1_9"/>
<dbReference type="HAMAP" id="MF_00514">
    <property type="entry name" value="Ribosomal_bL35"/>
    <property type="match status" value="1"/>
</dbReference>
<dbReference type="GO" id="GO:0006412">
    <property type="term" value="P:translation"/>
    <property type="evidence" value="ECO:0007669"/>
    <property type="project" value="UniProtKB-UniRule"/>
</dbReference>
<dbReference type="PANTHER" id="PTHR33343">
    <property type="entry name" value="54S RIBOSOMAL PROTEIN BL35M"/>
    <property type="match status" value="1"/>
</dbReference>
<dbReference type="InterPro" id="IPR021137">
    <property type="entry name" value="Ribosomal_bL35-like"/>
</dbReference>
<dbReference type="AlphaFoldDB" id="C7RDV3"/>
<keyword evidence="3 5" id="KW-0687">Ribonucleoprotein</keyword>
<dbReference type="EMBL" id="CP001708">
    <property type="protein sequence ID" value="ACV29366.1"/>
    <property type="molecule type" value="Genomic_DNA"/>
</dbReference>
<name>C7RDV3_ANAPD</name>
<dbReference type="InterPro" id="IPR001706">
    <property type="entry name" value="Ribosomal_bL35"/>
</dbReference>
<dbReference type="eggNOG" id="COG0291">
    <property type="taxonomic scope" value="Bacteria"/>
</dbReference>
<keyword evidence="2 5" id="KW-0689">Ribosomal protein</keyword>
<evidence type="ECO:0000256" key="3">
    <source>
        <dbReference type="ARBA" id="ARBA00023274"/>
    </source>
</evidence>
<evidence type="ECO:0000256" key="6">
    <source>
        <dbReference type="RuleBase" id="RU000568"/>
    </source>
</evidence>
<evidence type="ECO:0000256" key="5">
    <source>
        <dbReference type="HAMAP-Rule" id="MF_00514"/>
    </source>
</evidence>
<dbReference type="STRING" id="525919.Apre_1343"/>
<dbReference type="GO" id="GO:0015934">
    <property type="term" value="C:large ribosomal subunit"/>
    <property type="evidence" value="ECO:0007669"/>
    <property type="project" value="TreeGrafter"/>
</dbReference>
<dbReference type="InterPro" id="IPR018265">
    <property type="entry name" value="Ribosomal_bL35_CS"/>
</dbReference>
<dbReference type="Proteomes" id="UP000002294">
    <property type="component" value="Chromosome"/>
</dbReference>
<feature type="compositionally biased region" description="Basic residues" evidence="7">
    <location>
        <begin position="37"/>
        <end position="47"/>
    </location>
</feature>
<evidence type="ECO:0000256" key="1">
    <source>
        <dbReference type="ARBA" id="ARBA00006598"/>
    </source>
</evidence>
<dbReference type="InterPro" id="IPR037229">
    <property type="entry name" value="Ribosomal_bL35_sf"/>
</dbReference>
<dbReference type="GO" id="GO:0003735">
    <property type="term" value="F:structural constituent of ribosome"/>
    <property type="evidence" value="ECO:0007669"/>
    <property type="project" value="InterPro"/>
</dbReference>
<evidence type="ECO:0000313" key="8">
    <source>
        <dbReference type="EMBL" id="ACV29366.1"/>
    </source>
</evidence>
<dbReference type="Gene3D" id="4.10.410.60">
    <property type="match status" value="1"/>
</dbReference>
<dbReference type="Pfam" id="PF01632">
    <property type="entry name" value="Ribosomal_L35p"/>
    <property type="match status" value="1"/>
</dbReference>
<protein>
    <recommendedName>
        <fullName evidence="4 5">Large ribosomal subunit protein bL35</fullName>
    </recommendedName>
</protein>
<dbReference type="PANTHER" id="PTHR33343:SF1">
    <property type="entry name" value="LARGE RIBOSOMAL SUBUNIT PROTEIN BL35M"/>
    <property type="match status" value="1"/>
</dbReference>
<organism evidence="8 9">
    <name type="scientific">Anaerococcus prevotii (strain ATCC 9321 / DSM 20548 / JCM 6508 / NCTC 11806 / PC1)</name>
    <name type="common">Peptostreptococcus prevotii</name>
    <name type="synonym">Peptococcus prevotii</name>
    <dbReference type="NCBI Taxonomy" id="525919"/>
    <lineage>
        <taxon>Bacteria</taxon>
        <taxon>Bacillati</taxon>
        <taxon>Bacillota</taxon>
        <taxon>Tissierellia</taxon>
        <taxon>Tissierellales</taxon>
        <taxon>Peptoniphilaceae</taxon>
        <taxon>Anaerococcus</taxon>
    </lineage>
</organism>
<keyword evidence="9" id="KW-1185">Reference proteome</keyword>
<dbReference type="SUPFAM" id="SSF143034">
    <property type="entry name" value="L35p-like"/>
    <property type="match status" value="1"/>
</dbReference>
<dbReference type="PROSITE" id="PS00936">
    <property type="entry name" value="RIBOSOMAL_L35"/>
    <property type="match status" value="1"/>
</dbReference>
<accession>C7RDV3</accession>
<dbReference type="PRINTS" id="PR00064">
    <property type="entry name" value="RIBOSOMALL35"/>
</dbReference>
<dbReference type="NCBIfam" id="TIGR00001">
    <property type="entry name" value="rpmI_bact"/>
    <property type="match status" value="1"/>
</dbReference>
<evidence type="ECO:0000256" key="7">
    <source>
        <dbReference type="SAM" id="MobiDB-lite"/>
    </source>
</evidence>